<sequence length="175" mass="20015">MCSKSVLNEINDMQIAVELIKLGARMQVLETETKLSRRRLLKLYKELKGCSPPKGMLPFSVDWYMSWEQNIHSSIFYNIYNFLLKSEQKPPIEVMIKSYKLYLEHCFAELNSEPVLGLTRAWTLLRFVDCGLIECTKCGSCGGSFITMAENKTDLFTCSLCCTPSRASKKEAIML</sequence>
<proteinExistence type="inferred from homology"/>
<evidence type="ECO:0000256" key="7">
    <source>
        <dbReference type="ARBA" id="ARBA00023159"/>
    </source>
</evidence>
<keyword evidence="2 9" id="KW-0479">Metal-binding</keyword>
<evidence type="ECO:0000256" key="2">
    <source>
        <dbReference type="ARBA" id="ARBA00022723"/>
    </source>
</evidence>
<evidence type="ECO:0000256" key="4">
    <source>
        <dbReference type="ARBA" id="ARBA00022833"/>
    </source>
</evidence>
<dbReference type="GO" id="GO:0008270">
    <property type="term" value="F:zinc ion binding"/>
    <property type="evidence" value="ECO:0007669"/>
    <property type="project" value="UniProtKB-UniRule"/>
</dbReference>
<comment type="function">
    <text evidence="9">Functions in complex with FlhD as a master transcriptional regulator that regulates transcription of several flagellar and non-flagellar operons by binding to their promoter region. Activates expression of class 2 flagellar genes, including fliA, which is a flagellum-specific sigma factor that turns on the class 3 genes. Also regulates genes whose products function in a variety of physiological pathways.</text>
</comment>
<keyword evidence="4 9" id="KW-0862">Zinc</keyword>
<dbReference type="Pfam" id="PF05280">
    <property type="entry name" value="FlhC"/>
    <property type="match status" value="1"/>
</dbReference>
<keyword evidence="10" id="KW-0966">Cell projection</keyword>
<evidence type="ECO:0000256" key="1">
    <source>
        <dbReference type="ARBA" id="ARBA00022490"/>
    </source>
</evidence>
<dbReference type="GO" id="GO:0003677">
    <property type="term" value="F:DNA binding"/>
    <property type="evidence" value="ECO:0007669"/>
    <property type="project" value="UniProtKB-UniRule"/>
</dbReference>
<comment type="subunit">
    <text evidence="9">Heterohexamer composed of two FlhC and four FlhD subunits. Each FlhC binds a FlhD dimer, forming a heterotrimer, and a hexamer assembles by dimerization of two heterotrimers.</text>
</comment>
<keyword evidence="1 9" id="KW-0963">Cytoplasm</keyword>
<dbReference type="NCBIfam" id="NF009365">
    <property type="entry name" value="PRK12722.1"/>
    <property type="match status" value="1"/>
</dbReference>
<evidence type="ECO:0000256" key="3">
    <source>
        <dbReference type="ARBA" id="ARBA00022795"/>
    </source>
</evidence>
<dbReference type="GO" id="GO:0044781">
    <property type="term" value="P:bacterial-type flagellum organization"/>
    <property type="evidence" value="ECO:0007669"/>
    <property type="project" value="UniProtKB-KW"/>
</dbReference>
<dbReference type="AlphaFoldDB" id="A0A756YKG7"/>
<comment type="cofactor">
    <cofactor evidence="9">
        <name>Zn(2+)</name>
        <dbReference type="ChEBI" id="CHEBI:29105"/>
    </cofactor>
    <text evidence="9">Binds 1 zinc ion per subunit.</text>
</comment>
<dbReference type="InterPro" id="IPR007944">
    <property type="entry name" value="FlhC"/>
</dbReference>
<keyword evidence="10" id="KW-0969">Cilium</keyword>
<accession>A0A756YKG7</accession>
<name>A0A756YKG7_SALER</name>
<evidence type="ECO:0000256" key="5">
    <source>
        <dbReference type="ARBA" id="ARBA00023015"/>
    </source>
</evidence>
<keyword evidence="10" id="KW-0282">Flagellum</keyword>
<dbReference type="SUPFAM" id="SSF160930">
    <property type="entry name" value="FlhC-like"/>
    <property type="match status" value="1"/>
</dbReference>
<evidence type="ECO:0000313" key="10">
    <source>
        <dbReference type="EMBL" id="HAG0390752.1"/>
    </source>
</evidence>
<feature type="binding site" evidence="9">
    <location>
        <position position="161"/>
    </location>
    <ligand>
        <name>Zn(2+)</name>
        <dbReference type="ChEBI" id="CHEBI:29105"/>
    </ligand>
</feature>
<reference evidence="10" key="2">
    <citation type="submission" date="2020-02" db="EMBL/GenBank/DDBJ databases">
        <authorList>
            <consortium name="NCBI Pathogen Detection Project"/>
        </authorList>
    </citation>
    <scope>NUCLEOTIDE SEQUENCE</scope>
    <source>
        <strain evidence="10">MA.CK_97/00011857</strain>
    </source>
</reference>
<reference evidence="10" key="1">
    <citation type="journal article" date="2018" name="Genome Biol.">
        <title>SKESA: strategic k-mer extension for scrupulous assemblies.</title>
        <authorList>
            <person name="Souvorov A."/>
            <person name="Agarwala R."/>
            <person name="Lipman D.J."/>
        </authorList>
    </citation>
    <scope>NUCLEOTIDE SEQUENCE</scope>
    <source>
        <strain evidence="10">MA.CK_97/00011857</strain>
    </source>
</reference>
<feature type="binding site" evidence="9">
    <location>
        <position position="158"/>
    </location>
    <ligand>
        <name>Zn(2+)</name>
        <dbReference type="ChEBI" id="CHEBI:29105"/>
    </ligand>
</feature>
<evidence type="ECO:0000256" key="9">
    <source>
        <dbReference type="HAMAP-Rule" id="MF_01891"/>
    </source>
</evidence>
<dbReference type="GO" id="GO:0005737">
    <property type="term" value="C:cytoplasm"/>
    <property type="evidence" value="ECO:0007669"/>
    <property type="project" value="UniProtKB-SubCell"/>
</dbReference>
<comment type="similarity">
    <text evidence="9">Belongs to the FlhC family.</text>
</comment>
<dbReference type="HAMAP" id="MF_01891">
    <property type="entry name" value="FhlC"/>
    <property type="match status" value="1"/>
</dbReference>
<evidence type="ECO:0000256" key="8">
    <source>
        <dbReference type="ARBA" id="ARBA00023163"/>
    </source>
</evidence>
<feature type="binding site" evidence="9">
    <location>
        <position position="141"/>
    </location>
    <ligand>
        <name>Zn(2+)</name>
        <dbReference type="ChEBI" id="CHEBI:29105"/>
    </ligand>
</feature>
<feature type="binding site" evidence="9">
    <location>
        <position position="138"/>
    </location>
    <ligand>
        <name>Zn(2+)</name>
        <dbReference type="ChEBI" id="CHEBI:29105"/>
    </ligand>
</feature>
<keyword evidence="7 9" id="KW-0010">Activator</keyword>
<dbReference type="GO" id="GO:1902208">
    <property type="term" value="P:regulation of bacterial-type flagellum assembly"/>
    <property type="evidence" value="ECO:0007669"/>
    <property type="project" value="UniProtKB-UniRule"/>
</dbReference>
<comment type="caution">
    <text evidence="10">The sequence shown here is derived from an EMBL/GenBank/DDBJ whole genome shotgun (WGS) entry which is preliminary data.</text>
</comment>
<dbReference type="GO" id="GO:0045893">
    <property type="term" value="P:positive regulation of DNA-templated transcription"/>
    <property type="evidence" value="ECO:0007669"/>
    <property type="project" value="InterPro"/>
</dbReference>
<keyword evidence="3 9" id="KW-1005">Bacterial flagellum biogenesis</keyword>
<evidence type="ECO:0000256" key="6">
    <source>
        <dbReference type="ARBA" id="ARBA00023125"/>
    </source>
</evidence>
<protein>
    <recommendedName>
        <fullName evidence="9">Flagellar transcriptional regulator FlhC</fullName>
    </recommendedName>
</protein>
<keyword evidence="5 9" id="KW-0805">Transcription regulation</keyword>
<dbReference type="EMBL" id="DAAXCJ010000012">
    <property type="protein sequence ID" value="HAG0390752.1"/>
    <property type="molecule type" value="Genomic_DNA"/>
</dbReference>
<dbReference type="PIRSF" id="PIRSF003159">
    <property type="entry name" value="FlhC"/>
    <property type="match status" value="1"/>
</dbReference>
<keyword evidence="6 9" id="KW-0238">DNA-binding</keyword>
<comment type="subcellular location">
    <subcellularLocation>
        <location evidence="9">Cytoplasm</location>
    </subcellularLocation>
</comment>
<keyword evidence="8 9" id="KW-0804">Transcription</keyword>
<gene>
    <name evidence="9 10" type="primary">flhC</name>
    <name evidence="10" type="ORF">G8S59_004049</name>
</gene>
<organism evidence="10">
    <name type="scientific">Salmonella enterica</name>
    <name type="common">Salmonella choleraesuis</name>
    <dbReference type="NCBI Taxonomy" id="28901"/>
    <lineage>
        <taxon>Bacteria</taxon>
        <taxon>Pseudomonadati</taxon>
        <taxon>Pseudomonadota</taxon>
        <taxon>Gammaproteobacteria</taxon>
        <taxon>Enterobacterales</taxon>
        <taxon>Enterobacteriaceae</taxon>
        <taxon>Salmonella</taxon>
    </lineage>
</organism>